<sequence length="212" mass="24019">MVNIQGQFSLAGAQMLLLPRPIDGQTGEYTTKYTAEEWKERMLTRQAEFKEIRKTAESNLSNWLDDNSDAQVTRAYYLDGELTAVFGTDNANVSNDMSYGFEYGIAKSDGEQRGLSGDELTKYVENRIEFELKHKYGDRLEVREGSAGTMGTVGDYREELFGGERWPSLENFPQHPEIDWNAPSPKEAGTWKGPIELNTTVFLAMREHARNA</sequence>
<accession>A0A2N3L143</accession>
<name>A0A2N3L143_9PROT</name>
<protein>
    <submittedName>
        <fullName evidence="1">Uncharacterized protein</fullName>
    </submittedName>
</protein>
<proteinExistence type="predicted"/>
<keyword evidence="2" id="KW-1185">Reference proteome</keyword>
<comment type="caution">
    <text evidence="1">The sequence shown here is derived from an EMBL/GenBank/DDBJ whole genome shotgun (WGS) entry which is preliminary data.</text>
</comment>
<reference evidence="1 2" key="1">
    <citation type="submission" date="2017-09" db="EMBL/GenBank/DDBJ databases">
        <title>Biodiversity and function of Thalassospira species in the particle-attached aromatic-hydrocarbon-degrading consortia from the surface seawater of the China South Sea.</title>
        <authorList>
            <person name="Dong C."/>
            <person name="Lai Q."/>
            <person name="Shao Z."/>
        </authorList>
    </citation>
    <scope>NUCLEOTIDE SEQUENCE [LARGE SCALE GENOMIC DNA]</scope>
    <source>
        <strain evidence="1 2">139Z-12</strain>
    </source>
</reference>
<gene>
    <name evidence="1" type="ORF">COO92_20795</name>
</gene>
<dbReference type="Proteomes" id="UP000233332">
    <property type="component" value="Unassembled WGS sequence"/>
</dbReference>
<evidence type="ECO:0000313" key="1">
    <source>
        <dbReference type="EMBL" id="PKR56521.1"/>
    </source>
</evidence>
<organism evidence="1 2">
    <name type="scientific">Thalassospira lohafexi</name>
    <dbReference type="NCBI Taxonomy" id="744227"/>
    <lineage>
        <taxon>Bacteria</taxon>
        <taxon>Pseudomonadati</taxon>
        <taxon>Pseudomonadota</taxon>
        <taxon>Alphaproteobacteria</taxon>
        <taxon>Rhodospirillales</taxon>
        <taxon>Thalassospiraceae</taxon>
        <taxon>Thalassospira</taxon>
    </lineage>
</organism>
<dbReference type="RefSeq" id="WP_101304863.1">
    <property type="nucleotide sequence ID" value="NZ_NXGX01000012.1"/>
</dbReference>
<dbReference type="AlphaFoldDB" id="A0A2N3L143"/>
<dbReference type="EMBL" id="NXGX01000012">
    <property type="protein sequence ID" value="PKR56521.1"/>
    <property type="molecule type" value="Genomic_DNA"/>
</dbReference>
<evidence type="ECO:0000313" key="2">
    <source>
        <dbReference type="Proteomes" id="UP000233332"/>
    </source>
</evidence>